<sequence>MITHLEKLQRETDLELGRVGSGPLHNRFRSRSNFYPEYLRDNLIHNFQKNIENDLINLHIKVYSTNHLSHSNNIAFAKKQALNNIKNIRLLSFDKLIKGDKLLF</sequence>
<gene>
    <name evidence="1" type="ORF">XELAEV_18029521mg</name>
</gene>
<evidence type="ECO:0000313" key="2">
    <source>
        <dbReference type="Proteomes" id="UP000694892"/>
    </source>
</evidence>
<evidence type="ECO:0000313" key="1">
    <source>
        <dbReference type="EMBL" id="OCT78410.1"/>
    </source>
</evidence>
<name>A0A974HHT7_XENLA</name>
<reference evidence="2" key="1">
    <citation type="journal article" date="2016" name="Nature">
        <title>Genome evolution in the allotetraploid frog Xenopus laevis.</title>
        <authorList>
            <person name="Session A.M."/>
            <person name="Uno Y."/>
            <person name="Kwon T."/>
            <person name="Chapman J.A."/>
            <person name="Toyoda A."/>
            <person name="Takahashi S."/>
            <person name="Fukui A."/>
            <person name="Hikosaka A."/>
            <person name="Suzuki A."/>
            <person name="Kondo M."/>
            <person name="van Heeringen S.J."/>
            <person name="Quigley I."/>
            <person name="Heinz S."/>
            <person name="Ogino H."/>
            <person name="Ochi H."/>
            <person name="Hellsten U."/>
            <person name="Lyons J.B."/>
            <person name="Simakov O."/>
            <person name="Putnam N."/>
            <person name="Stites J."/>
            <person name="Kuroki Y."/>
            <person name="Tanaka T."/>
            <person name="Michiue T."/>
            <person name="Watanabe M."/>
            <person name="Bogdanovic O."/>
            <person name="Lister R."/>
            <person name="Georgiou G."/>
            <person name="Paranjpe S.S."/>
            <person name="van Kruijsbergen I."/>
            <person name="Shu S."/>
            <person name="Carlson J."/>
            <person name="Kinoshita T."/>
            <person name="Ohta Y."/>
            <person name="Mawaribuchi S."/>
            <person name="Jenkins J."/>
            <person name="Grimwood J."/>
            <person name="Schmutz J."/>
            <person name="Mitros T."/>
            <person name="Mozaffari S.V."/>
            <person name="Suzuki Y."/>
            <person name="Haramoto Y."/>
            <person name="Yamamoto T.S."/>
            <person name="Takagi C."/>
            <person name="Heald R."/>
            <person name="Miller K."/>
            <person name="Haudenschild C."/>
            <person name="Kitzman J."/>
            <person name="Nakayama T."/>
            <person name="Izutsu Y."/>
            <person name="Robert J."/>
            <person name="Fortriede J."/>
            <person name="Burns K."/>
            <person name="Lotay V."/>
            <person name="Karimi K."/>
            <person name="Yasuoka Y."/>
            <person name="Dichmann D.S."/>
            <person name="Flajnik M.F."/>
            <person name="Houston D.W."/>
            <person name="Shendure J."/>
            <person name="DuPasquier L."/>
            <person name="Vize P.D."/>
            <person name="Zorn A.M."/>
            <person name="Ito M."/>
            <person name="Marcotte E.M."/>
            <person name="Wallingford J.B."/>
            <person name="Ito Y."/>
            <person name="Asashima M."/>
            <person name="Ueno N."/>
            <person name="Matsuda Y."/>
            <person name="Veenstra G.J."/>
            <person name="Fujiyama A."/>
            <person name="Harland R.M."/>
            <person name="Taira M."/>
            <person name="Rokhsar D.S."/>
        </authorList>
    </citation>
    <scope>NUCLEOTIDE SEQUENCE [LARGE SCALE GENOMIC DNA]</scope>
    <source>
        <strain evidence="2">J</strain>
    </source>
</reference>
<proteinExistence type="predicted"/>
<accession>A0A974HHT7</accession>
<dbReference type="EMBL" id="CM004475">
    <property type="protein sequence ID" value="OCT78410.1"/>
    <property type="molecule type" value="Genomic_DNA"/>
</dbReference>
<protein>
    <submittedName>
        <fullName evidence="1">Uncharacterized protein</fullName>
    </submittedName>
</protein>
<dbReference type="Proteomes" id="UP000694892">
    <property type="component" value="Chromosome 5S"/>
</dbReference>
<organism evidence="1 2">
    <name type="scientific">Xenopus laevis</name>
    <name type="common">African clawed frog</name>
    <dbReference type="NCBI Taxonomy" id="8355"/>
    <lineage>
        <taxon>Eukaryota</taxon>
        <taxon>Metazoa</taxon>
        <taxon>Chordata</taxon>
        <taxon>Craniata</taxon>
        <taxon>Vertebrata</taxon>
        <taxon>Euteleostomi</taxon>
        <taxon>Amphibia</taxon>
        <taxon>Batrachia</taxon>
        <taxon>Anura</taxon>
        <taxon>Pipoidea</taxon>
        <taxon>Pipidae</taxon>
        <taxon>Xenopodinae</taxon>
        <taxon>Xenopus</taxon>
        <taxon>Xenopus</taxon>
    </lineage>
</organism>
<dbReference type="AlphaFoldDB" id="A0A974HHT7"/>